<protein>
    <recommendedName>
        <fullName evidence="5">Restriction endonuclease subunit S</fullName>
    </recommendedName>
</protein>
<dbReference type="InterPro" id="IPR052021">
    <property type="entry name" value="Type-I_RS_S_subunit"/>
</dbReference>
<dbReference type="SUPFAM" id="SSF116734">
    <property type="entry name" value="DNA methylase specificity domain"/>
    <property type="match status" value="2"/>
</dbReference>
<evidence type="ECO:0000256" key="1">
    <source>
        <dbReference type="ARBA" id="ARBA00022747"/>
    </source>
</evidence>
<organism evidence="3 4">
    <name type="scientific">Corynebacterium kalidii</name>
    <dbReference type="NCBI Taxonomy" id="2931982"/>
    <lineage>
        <taxon>Bacteria</taxon>
        <taxon>Bacillati</taxon>
        <taxon>Actinomycetota</taxon>
        <taxon>Actinomycetes</taxon>
        <taxon>Mycobacteriales</taxon>
        <taxon>Corynebacteriaceae</taxon>
        <taxon>Corynebacterium</taxon>
    </lineage>
</organism>
<accession>A0A9X1WET8</accession>
<evidence type="ECO:0000313" key="3">
    <source>
        <dbReference type="EMBL" id="MCJ7857679.1"/>
    </source>
</evidence>
<comment type="caution">
    <text evidence="3">The sequence shown here is derived from an EMBL/GenBank/DDBJ whole genome shotgun (WGS) entry which is preliminary data.</text>
</comment>
<reference evidence="3" key="1">
    <citation type="submission" date="2022-04" db="EMBL/GenBank/DDBJ databases">
        <title>Corynebacterium kalidii LD5P10.</title>
        <authorList>
            <person name="Sun J.Q."/>
        </authorList>
    </citation>
    <scope>NUCLEOTIDE SEQUENCE</scope>
    <source>
        <strain evidence="3">LD5P10</strain>
    </source>
</reference>
<evidence type="ECO:0008006" key="5">
    <source>
        <dbReference type="Google" id="ProtNLM"/>
    </source>
</evidence>
<dbReference type="InterPro" id="IPR044946">
    <property type="entry name" value="Restrct_endonuc_typeI_TRD_sf"/>
</dbReference>
<dbReference type="Gene3D" id="3.90.220.20">
    <property type="entry name" value="DNA methylase specificity domains"/>
    <property type="match status" value="2"/>
</dbReference>
<keyword evidence="1" id="KW-0680">Restriction system</keyword>
<sequence length="406" mass="45940">MTNVNFGQIVEKVIGGGWGEEHPSSGLTPVRVLRGADFPAAQHKNIGKLPCRYEKEKVVDSRTLRAGDIVLEISGGTKDRPTGRTVLISADMVSKSNIDLIPASFCRLIRPDHNFVDSRWLYYHLQNWWNQGGSWEYQNQSTGISNFQYKLFSETYTFRLPSFHTQESVANVLAPLDDKIAANTQAIEVGRELLRSRWNRLSKDASTVFDLQDIVDINPKLPTVKEPTAPYLDMKNLPERGLLVTEWGERDPKGGARFQNGDTLLARITPCFENGKAAWVDFLEEDEICYGSTEYIVLRARHEIPPVVPYLVGTSDRFREFASQRRTGTSGRQRVQAKELADYSVPLPDPERLKEFEEFSDALLRRLGAARNESRTLAAARDELLPLLMSGKITVRDAEKRVEKEV</sequence>
<evidence type="ECO:0000313" key="4">
    <source>
        <dbReference type="Proteomes" id="UP001139207"/>
    </source>
</evidence>
<keyword evidence="2" id="KW-0238">DNA-binding</keyword>
<gene>
    <name evidence="3" type="ORF">MUN33_02970</name>
</gene>
<dbReference type="GO" id="GO:0009307">
    <property type="term" value="P:DNA restriction-modification system"/>
    <property type="evidence" value="ECO:0007669"/>
    <property type="project" value="UniProtKB-KW"/>
</dbReference>
<proteinExistence type="predicted"/>
<dbReference type="PANTHER" id="PTHR30408">
    <property type="entry name" value="TYPE-1 RESTRICTION ENZYME ECOKI SPECIFICITY PROTEIN"/>
    <property type="match status" value="1"/>
</dbReference>
<dbReference type="EMBL" id="JALIEA010000010">
    <property type="protein sequence ID" value="MCJ7857679.1"/>
    <property type="molecule type" value="Genomic_DNA"/>
</dbReference>
<dbReference type="RefSeq" id="WP_244803418.1">
    <property type="nucleotide sequence ID" value="NZ_JALIEA010000010.1"/>
</dbReference>
<dbReference type="Proteomes" id="UP001139207">
    <property type="component" value="Unassembled WGS sequence"/>
</dbReference>
<dbReference type="CDD" id="cd17260">
    <property type="entry name" value="RMtype1_S_EcoEI-TRD1-CR1_like"/>
    <property type="match status" value="1"/>
</dbReference>
<name>A0A9X1WET8_9CORY</name>
<dbReference type="PANTHER" id="PTHR30408:SF13">
    <property type="entry name" value="TYPE I RESTRICTION ENZYME HINDI SPECIFICITY SUBUNIT"/>
    <property type="match status" value="1"/>
</dbReference>
<dbReference type="AlphaFoldDB" id="A0A9X1WET8"/>
<evidence type="ECO:0000256" key="2">
    <source>
        <dbReference type="ARBA" id="ARBA00023125"/>
    </source>
</evidence>
<dbReference type="GO" id="GO:0003677">
    <property type="term" value="F:DNA binding"/>
    <property type="evidence" value="ECO:0007669"/>
    <property type="project" value="UniProtKB-KW"/>
</dbReference>
<keyword evidence="4" id="KW-1185">Reference proteome</keyword>